<comment type="caution">
    <text evidence="9">The sequence shown here is derived from an EMBL/GenBank/DDBJ whole genome shotgun (WGS) entry which is preliminary data.</text>
</comment>
<dbReference type="PANTHER" id="PTHR33048:SF96">
    <property type="entry name" value="INTEGRAL MEMBRANE PROTEIN"/>
    <property type="match status" value="1"/>
</dbReference>
<dbReference type="Pfam" id="PF20684">
    <property type="entry name" value="Fung_rhodopsin"/>
    <property type="match status" value="1"/>
</dbReference>
<feature type="region of interest" description="Disordered" evidence="6">
    <location>
        <begin position="383"/>
        <end position="505"/>
    </location>
</feature>
<feature type="compositionally biased region" description="Basic residues" evidence="6">
    <location>
        <begin position="401"/>
        <end position="410"/>
    </location>
</feature>
<feature type="transmembrane region" description="Helical" evidence="7">
    <location>
        <begin position="209"/>
        <end position="230"/>
    </location>
</feature>
<proteinExistence type="inferred from homology"/>
<keyword evidence="4 7" id="KW-0472">Membrane</keyword>
<keyword evidence="3 7" id="KW-1133">Transmembrane helix</keyword>
<dbReference type="Proteomes" id="UP000073492">
    <property type="component" value="Unassembled WGS sequence"/>
</dbReference>
<sequence length="505" mass="55393">MALFIPSAESKRASVFGVASVFLLSVWVSLSLRLWVRIALIRSFGFDDAFLLFAALIFTGYCTVVFMIETVGGAQRINELDLDELSKLVGMVVASFGLYISAMIVFKISLGIFYLRIVIRSWQRYAVYTAVILSTVYGTFMFFIALFNCGDPSRYLENEIAQVCLAKSSIYSIQLAGCIINAITDWTFAILPIFVLIKATMPLPAKISAGFILLLGCCGSIVSLVRIRYIEGLAPGPNFFNTALGLCVWSLVECGLGISAASAATLRPLFRGLLERTRLTVSRVGSASRPKRSPETSNNTRLSQHNSEDPTLMVELLDLESQSQRSPRSARSHFSAWSIAPAIKNARVMSKLGVHCETVEERAHLSPSPPPRASVPVPPNIPPLVPPNPPKSGVREIVRQKSQRAKKKMSRSNSSRKIPQIVRQESVRDKGISRPLPHIVSQVSSDTAAKPTPSSQTDASLPLMSVDSRRRGSPDWTGTGSKTRSHRQPSGMRTFFDDTPSPPPF</sequence>
<accession>A0A139INN2</accession>
<evidence type="ECO:0000256" key="2">
    <source>
        <dbReference type="ARBA" id="ARBA00022692"/>
    </source>
</evidence>
<dbReference type="PANTHER" id="PTHR33048">
    <property type="entry name" value="PTH11-LIKE INTEGRAL MEMBRANE PROTEIN (AFU_ORTHOLOGUE AFUA_5G11245)"/>
    <property type="match status" value="1"/>
</dbReference>
<feature type="transmembrane region" description="Helical" evidence="7">
    <location>
        <begin position="15"/>
        <end position="36"/>
    </location>
</feature>
<evidence type="ECO:0000256" key="6">
    <source>
        <dbReference type="SAM" id="MobiDB-lite"/>
    </source>
</evidence>
<feature type="transmembrane region" description="Helical" evidence="7">
    <location>
        <begin position="125"/>
        <end position="147"/>
    </location>
</feature>
<evidence type="ECO:0000313" key="9">
    <source>
        <dbReference type="EMBL" id="KXT16285.1"/>
    </source>
</evidence>
<dbReference type="AlphaFoldDB" id="A0A139INN2"/>
<reference evidence="9 10" key="1">
    <citation type="submission" date="2015-07" db="EMBL/GenBank/DDBJ databases">
        <title>Comparative genomics of the Sigatoka disease complex on banana suggests a link between parallel evolutionary changes in Pseudocercospora fijiensis and Pseudocercospora eumusae and increased virulence on the banana host.</title>
        <authorList>
            <person name="Chang T.-C."/>
            <person name="Salvucci A."/>
            <person name="Crous P.W."/>
            <person name="Stergiopoulos I."/>
        </authorList>
    </citation>
    <scope>NUCLEOTIDE SEQUENCE [LARGE SCALE GENOMIC DNA]</scope>
    <source>
        <strain evidence="9 10">CBS 116634</strain>
    </source>
</reference>
<dbReference type="InterPro" id="IPR049326">
    <property type="entry name" value="Rhodopsin_dom_fungi"/>
</dbReference>
<feature type="compositionally biased region" description="Polar residues" evidence="6">
    <location>
        <begin position="441"/>
        <end position="459"/>
    </location>
</feature>
<protein>
    <recommendedName>
        <fullName evidence="8">Rhodopsin domain-containing protein</fullName>
    </recommendedName>
</protein>
<keyword evidence="2 7" id="KW-0812">Transmembrane</keyword>
<comment type="similarity">
    <text evidence="5">Belongs to the SAT4 family.</text>
</comment>
<evidence type="ECO:0000256" key="5">
    <source>
        <dbReference type="ARBA" id="ARBA00038359"/>
    </source>
</evidence>
<feature type="transmembrane region" description="Helical" evidence="7">
    <location>
        <begin position="173"/>
        <end position="197"/>
    </location>
</feature>
<evidence type="ECO:0000256" key="3">
    <source>
        <dbReference type="ARBA" id="ARBA00022989"/>
    </source>
</evidence>
<keyword evidence="10" id="KW-1185">Reference proteome</keyword>
<evidence type="ECO:0000259" key="8">
    <source>
        <dbReference type="Pfam" id="PF20684"/>
    </source>
</evidence>
<dbReference type="EMBL" id="LFZO01000040">
    <property type="protein sequence ID" value="KXT16285.1"/>
    <property type="molecule type" value="Genomic_DNA"/>
</dbReference>
<feature type="transmembrane region" description="Helical" evidence="7">
    <location>
        <begin position="48"/>
        <end position="68"/>
    </location>
</feature>
<feature type="region of interest" description="Disordered" evidence="6">
    <location>
        <begin position="284"/>
        <end position="309"/>
    </location>
</feature>
<feature type="transmembrane region" description="Helical" evidence="7">
    <location>
        <begin position="88"/>
        <end position="113"/>
    </location>
</feature>
<name>A0A139INN2_9PEZI</name>
<evidence type="ECO:0000256" key="1">
    <source>
        <dbReference type="ARBA" id="ARBA00004141"/>
    </source>
</evidence>
<comment type="subcellular location">
    <subcellularLocation>
        <location evidence="1">Membrane</location>
        <topology evidence="1">Multi-pass membrane protein</topology>
    </subcellularLocation>
</comment>
<gene>
    <name evidence="9" type="ORF">AC579_461</name>
</gene>
<organism evidence="9 10">
    <name type="scientific">Pseudocercospora musae</name>
    <dbReference type="NCBI Taxonomy" id="113226"/>
    <lineage>
        <taxon>Eukaryota</taxon>
        <taxon>Fungi</taxon>
        <taxon>Dikarya</taxon>
        <taxon>Ascomycota</taxon>
        <taxon>Pezizomycotina</taxon>
        <taxon>Dothideomycetes</taxon>
        <taxon>Dothideomycetidae</taxon>
        <taxon>Mycosphaerellales</taxon>
        <taxon>Mycosphaerellaceae</taxon>
        <taxon>Pseudocercospora</taxon>
    </lineage>
</organism>
<dbReference type="InterPro" id="IPR052337">
    <property type="entry name" value="SAT4-like"/>
</dbReference>
<evidence type="ECO:0000313" key="10">
    <source>
        <dbReference type="Proteomes" id="UP000073492"/>
    </source>
</evidence>
<feature type="compositionally biased region" description="Polar residues" evidence="6">
    <location>
        <begin position="295"/>
        <end position="305"/>
    </location>
</feature>
<evidence type="ECO:0000256" key="7">
    <source>
        <dbReference type="SAM" id="Phobius"/>
    </source>
</evidence>
<evidence type="ECO:0000256" key="4">
    <source>
        <dbReference type="ARBA" id="ARBA00023136"/>
    </source>
</evidence>
<dbReference type="GO" id="GO:0016020">
    <property type="term" value="C:membrane"/>
    <property type="evidence" value="ECO:0007669"/>
    <property type="project" value="UniProtKB-SubCell"/>
</dbReference>
<feature type="domain" description="Rhodopsin" evidence="8">
    <location>
        <begin position="32"/>
        <end position="271"/>
    </location>
</feature>
<dbReference type="OrthoDB" id="4682787at2759"/>